<accession>A0A318TL93</accession>
<dbReference type="AlphaFoldDB" id="A0A318TL93"/>
<dbReference type="OrthoDB" id="2065010at2"/>
<keyword evidence="1" id="KW-0503">Monooxygenase</keyword>
<evidence type="ECO:0000313" key="1">
    <source>
        <dbReference type="EMBL" id="PYF03898.1"/>
    </source>
</evidence>
<protein>
    <submittedName>
        <fullName evidence="1">Putative monooxygenase ydhR</fullName>
    </submittedName>
</protein>
<dbReference type="InterPro" id="IPR014910">
    <property type="entry name" value="YdhR"/>
</dbReference>
<comment type="caution">
    <text evidence="1">The sequence shown here is derived from an EMBL/GenBank/DDBJ whole genome shotgun (WGS) entry which is preliminary data.</text>
</comment>
<name>A0A318TL93_9BRAD</name>
<dbReference type="SUPFAM" id="SSF54909">
    <property type="entry name" value="Dimeric alpha+beta barrel"/>
    <property type="match status" value="1"/>
</dbReference>
<dbReference type="RefSeq" id="WP_110780296.1">
    <property type="nucleotide sequence ID" value="NZ_QJTI01000005.1"/>
</dbReference>
<sequence length="105" mass="11898">MITTVVQFRVAQPLSLDEAKRRFQSSAPKYRNLPGLIRKYYIRSEDGMTAGGVYFWDSREAAEKVYSGEWRAFVEKLYGVPPSIDWFESPVVVDNANCADIAAAE</sequence>
<reference evidence="1 2" key="1">
    <citation type="submission" date="2018-06" db="EMBL/GenBank/DDBJ databases">
        <title>Genomic Encyclopedia of Archaeal and Bacterial Type Strains, Phase II (KMG-II): from individual species to whole genera.</title>
        <authorList>
            <person name="Goeker M."/>
        </authorList>
    </citation>
    <scope>NUCLEOTIDE SEQUENCE [LARGE SCALE GENOMIC DNA]</scope>
    <source>
        <strain evidence="1 2">JCM 11668</strain>
    </source>
</reference>
<keyword evidence="1" id="KW-0560">Oxidoreductase</keyword>
<organism evidence="1 2">
    <name type="scientific">Rhodopseudomonas faecalis</name>
    <dbReference type="NCBI Taxonomy" id="99655"/>
    <lineage>
        <taxon>Bacteria</taxon>
        <taxon>Pseudomonadati</taxon>
        <taxon>Pseudomonadota</taxon>
        <taxon>Alphaproteobacteria</taxon>
        <taxon>Hyphomicrobiales</taxon>
        <taxon>Nitrobacteraceae</taxon>
        <taxon>Rhodopseudomonas</taxon>
    </lineage>
</organism>
<proteinExistence type="predicted"/>
<dbReference type="EMBL" id="QJTI01000005">
    <property type="protein sequence ID" value="PYF03898.1"/>
    <property type="molecule type" value="Genomic_DNA"/>
</dbReference>
<dbReference type="InterPro" id="IPR011008">
    <property type="entry name" value="Dimeric_a/b-barrel"/>
</dbReference>
<gene>
    <name evidence="1" type="ORF">BJ122_105156</name>
</gene>
<dbReference type="Proteomes" id="UP000248148">
    <property type="component" value="Unassembled WGS sequence"/>
</dbReference>
<evidence type="ECO:0000313" key="2">
    <source>
        <dbReference type="Proteomes" id="UP000248148"/>
    </source>
</evidence>
<dbReference type="GO" id="GO:0004497">
    <property type="term" value="F:monooxygenase activity"/>
    <property type="evidence" value="ECO:0007669"/>
    <property type="project" value="UniProtKB-KW"/>
</dbReference>
<keyword evidence="2" id="KW-1185">Reference proteome</keyword>
<dbReference type="Gene3D" id="3.30.70.100">
    <property type="match status" value="1"/>
</dbReference>
<dbReference type="Pfam" id="PF08803">
    <property type="entry name" value="ydhR"/>
    <property type="match status" value="1"/>
</dbReference>